<dbReference type="Proteomes" id="UP001304243">
    <property type="component" value="Unassembled WGS sequence"/>
</dbReference>
<dbReference type="SUPFAM" id="SSF50685">
    <property type="entry name" value="Barwin-like endoglucanases"/>
    <property type="match status" value="1"/>
</dbReference>
<reference evidence="3 4" key="1">
    <citation type="submission" date="2022-11" db="EMBL/GenBank/DDBJ databases">
        <title>Mucor velutinosus strain NIH1002 WGS.</title>
        <authorList>
            <person name="Subramanian P."/>
            <person name="Mullikin J.C."/>
            <person name="Segre J.A."/>
            <person name="Zelazny A.M."/>
        </authorList>
    </citation>
    <scope>NUCLEOTIDE SEQUENCE [LARGE SCALE GENOMIC DNA]</scope>
    <source>
        <strain evidence="3 4">NIH1002</strain>
    </source>
</reference>
<keyword evidence="2" id="KW-0732">Signal</keyword>
<dbReference type="GeneID" id="89950009"/>
<feature type="chain" id="PRO_5042815772" evidence="2">
    <location>
        <begin position="24"/>
        <end position="276"/>
    </location>
</feature>
<dbReference type="RefSeq" id="XP_064676817.1">
    <property type="nucleotide sequence ID" value="XM_064825599.1"/>
</dbReference>
<feature type="signal peptide" evidence="2">
    <location>
        <begin position="1"/>
        <end position="23"/>
    </location>
</feature>
<sequence length="276" mass="29925">MFKPALFTTLVASITSIVSMVNAADLSGSARITPQDYYGLPTSALANNPPACGMPYNQLNLARITAVANMNTGSTCNLCLKVVNSANPSKFIYVLAVDLGGSGLDLSIPSFEYLFGQRYDASPASWTTVASSYCEGIYTPGKVNTNQGISGGSSPATTTTKKTTTKATTKTTTKSISKPKTTKPKTTKSKTTKPKTTSTKKSKTTKTKKTHTTKAKKTHTTKAKKTHITKAKKTHTTKTKTYTKGPWWKATKKAHTKKTSTRLHRSHGDEKRRQRY</sequence>
<accession>A0AAN7D3M3</accession>
<dbReference type="EMBL" id="JASEJX010000034">
    <property type="protein sequence ID" value="KAK4510151.1"/>
    <property type="molecule type" value="Genomic_DNA"/>
</dbReference>
<organism evidence="3 4">
    <name type="scientific">Mucor velutinosus</name>
    <dbReference type="NCBI Taxonomy" id="708070"/>
    <lineage>
        <taxon>Eukaryota</taxon>
        <taxon>Fungi</taxon>
        <taxon>Fungi incertae sedis</taxon>
        <taxon>Mucoromycota</taxon>
        <taxon>Mucoromycotina</taxon>
        <taxon>Mucoromycetes</taxon>
        <taxon>Mucorales</taxon>
        <taxon>Mucorineae</taxon>
        <taxon>Mucoraceae</taxon>
        <taxon>Mucor</taxon>
    </lineage>
</organism>
<dbReference type="InterPro" id="IPR036908">
    <property type="entry name" value="RlpA-like_sf"/>
</dbReference>
<keyword evidence="4" id="KW-1185">Reference proteome</keyword>
<feature type="compositionally biased region" description="Low complexity" evidence="1">
    <location>
        <begin position="153"/>
        <end position="179"/>
    </location>
</feature>
<feature type="compositionally biased region" description="Basic and acidic residues" evidence="1">
    <location>
        <begin position="266"/>
        <end position="276"/>
    </location>
</feature>
<dbReference type="AlphaFoldDB" id="A0AAN7D3M3"/>
<dbReference type="Gene3D" id="2.40.40.10">
    <property type="entry name" value="RlpA-like domain"/>
    <property type="match status" value="1"/>
</dbReference>
<evidence type="ECO:0000313" key="4">
    <source>
        <dbReference type="Proteomes" id="UP001304243"/>
    </source>
</evidence>
<comment type="caution">
    <text evidence="3">The sequence shown here is derived from an EMBL/GenBank/DDBJ whole genome shotgun (WGS) entry which is preliminary data.</text>
</comment>
<feature type="compositionally biased region" description="Basic residues" evidence="1">
    <location>
        <begin position="250"/>
        <end position="265"/>
    </location>
</feature>
<evidence type="ECO:0000313" key="3">
    <source>
        <dbReference type="EMBL" id="KAK4510151.1"/>
    </source>
</evidence>
<protein>
    <submittedName>
        <fullName evidence="3">Uncharacterized protein</fullName>
    </submittedName>
</protein>
<evidence type="ECO:0000256" key="1">
    <source>
        <dbReference type="SAM" id="MobiDB-lite"/>
    </source>
</evidence>
<feature type="compositionally biased region" description="Basic residues" evidence="1">
    <location>
        <begin position="180"/>
        <end position="238"/>
    </location>
</feature>
<feature type="region of interest" description="Disordered" evidence="1">
    <location>
        <begin position="144"/>
        <end position="276"/>
    </location>
</feature>
<proteinExistence type="predicted"/>
<name>A0AAN7D3M3_9FUNG</name>
<gene>
    <name evidence="3" type="ORF">ATC70_006323</name>
</gene>
<evidence type="ECO:0000256" key="2">
    <source>
        <dbReference type="SAM" id="SignalP"/>
    </source>
</evidence>